<proteinExistence type="predicted"/>
<protein>
    <recommendedName>
        <fullName evidence="4">Lipoprotein</fullName>
    </recommendedName>
</protein>
<gene>
    <name evidence="2" type="ORF">ACFFF8_21270</name>
</gene>
<feature type="signal peptide" evidence="1">
    <location>
        <begin position="1"/>
        <end position="23"/>
    </location>
</feature>
<dbReference type="EMBL" id="JBHLTM010000081">
    <property type="protein sequence ID" value="MFC0687120.1"/>
    <property type="molecule type" value="Genomic_DNA"/>
</dbReference>
<sequence length="130" mass="14534">MNMLRLGRSGRLALLLAACTSLAACNSWPTSLDNRAAGDMTFRYHHRLYDQWSLWAPVREGHAVMFAHEHRIRDISGFEITEGGRTYRYGTRALAPVQSFCAGSQSCVLVYRGEGRLEARTAPLADAKMD</sequence>
<name>A0ABV6SCY4_9SPHN</name>
<dbReference type="RefSeq" id="WP_267221211.1">
    <property type="nucleotide sequence ID" value="NZ_JAPCWC010000009.1"/>
</dbReference>
<evidence type="ECO:0000256" key="1">
    <source>
        <dbReference type="SAM" id="SignalP"/>
    </source>
</evidence>
<dbReference type="Proteomes" id="UP001589858">
    <property type="component" value="Unassembled WGS sequence"/>
</dbReference>
<evidence type="ECO:0000313" key="3">
    <source>
        <dbReference type="Proteomes" id="UP001589858"/>
    </source>
</evidence>
<reference evidence="2 3" key="1">
    <citation type="submission" date="2024-09" db="EMBL/GenBank/DDBJ databases">
        <authorList>
            <person name="Sun Q."/>
            <person name="Mori K."/>
        </authorList>
    </citation>
    <scope>NUCLEOTIDE SEQUENCE [LARGE SCALE GENOMIC DNA]</scope>
    <source>
        <strain evidence="2 3">CICC 11035S</strain>
    </source>
</reference>
<organism evidence="2 3">
    <name type="scientific">Novosphingobium clariflavum</name>
    <dbReference type="NCBI Taxonomy" id="2029884"/>
    <lineage>
        <taxon>Bacteria</taxon>
        <taxon>Pseudomonadati</taxon>
        <taxon>Pseudomonadota</taxon>
        <taxon>Alphaproteobacteria</taxon>
        <taxon>Sphingomonadales</taxon>
        <taxon>Sphingomonadaceae</taxon>
        <taxon>Novosphingobium</taxon>
    </lineage>
</organism>
<evidence type="ECO:0008006" key="4">
    <source>
        <dbReference type="Google" id="ProtNLM"/>
    </source>
</evidence>
<accession>A0ABV6SCY4</accession>
<dbReference type="PROSITE" id="PS51257">
    <property type="entry name" value="PROKAR_LIPOPROTEIN"/>
    <property type="match status" value="1"/>
</dbReference>
<comment type="caution">
    <text evidence="2">The sequence shown here is derived from an EMBL/GenBank/DDBJ whole genome shotgun (WGS) entry which is preliminary data.</text>
</comment>
<keyword evidence="3" id="KW-1185">Reference proteome</keyword>
<feature type="chain" id="PRO_5047224013" description="Lipoprotein" evidence="1">
    <location>
        <begin position="24"/>
        <end position="130"/>
    </location>
</feature>
<keyword evidence="1" id="KW-0732">Signal</keyword>
<evidence type="ECO:0000313" key="2">
    <source>
        <dbReference type="EMBL" id="MFC0687120.1"/>
    </source>
</evidence>